<evidence type="ECO:0000259" key="3">
    <source>
        <dbReference type="PROSITE" id="PS50930"/>
    </source>
</evidence>
<accession>A0A0A2MPF9</accession>
<dbReference type="GO" id="GO:0003677">
    <property type="term" value="F:DNA binding"/>
    <property type="evidence" value="ECO:0007669"/>
    <property type="project" value="InterPro"/>
</dbReference>
<dbReference type="RefSeq" id="WP_026990553.1">
    <property type="nucleotide sequence ID" value="NZ_AUGP01000017.1"/>
</dbReference>
<feature type="modified residue" description="4-aspartylphosphate" evidence="1">
    <location>
        <position position="55"/>
    </location>
</feature>
<evidence type="ECO:0000256" key="1">
    <source>
        <dbReference type="PROSITE-ProRule" id="PRU00169"/>
    </source>
</evidence>
<dbReference type="InterPro" id="IPR007492">
    <property type="entry name" value="LytTR_DNA-bd_dom"/>
</dbReference>
<dbReference type="GO" id="GO:0000156">
    <property type="term" value="F:phosphorelay response regulator activity"/>
    <property type="evidence" value="ECO:0007669"/>
    <property type="project" value="InterPro"/>
</dbReference>
<dbReference type="STRING" id="1121898.GCA_000422725_01694"/>
<reference evidence="4 5" key="1">
    <citation type="submission" date="2013-09" db="EMBL/GenBank/DDBJ databases">
        <authorList>
            <person name="Zeng Z."/>
            <person name="Chen C."/>
        </authorList>
    </citation>
    <scope>NUCLEOTIDE SEQUENCE [LARGE SCALE GENOMIC DNA]</scope>
    <source>
        <strain evidence="4 5">WB 4.1-42</strain>
    </source>
</reference>
<organism evidence="4 5">
    <name type="scientific">Flavobacterium subsaxonicum WB 4.1-42 = DSM 21790</name>
    <dbReference type="NCBI Taxonomy" id="1121898"/>
    <lineage>
        <taxon>Bacteria</taxon>
        <taxon>Pseudomonadati</taxon>
        <taxon>Bacteroidota</taxon>
        <taxon>Flavobacteriia</taxon>
        <taxon>Flavobacteriales</taxon>
        <taxon>Flavobacteriaceae</taxon>
        <taxon>Flavobacterium</taxon>
    </lineage>
</organism>
<dbReference type="SMART" id="SM00850">
    <property type="entry name" value="LytTR"/>
    <property type="match status" value="1"/>
</dbReference>
<dbReference type="Gene3D" id="3.40.50.2300">
    <property type="match status" value="1"/>
</dbReference>
<protein>
    <submittedName>
        <fullName evidence="4">Chemotaxis protein CheY</fullName>
    </submittedName>
</protein>
<dbReference type="PROSITE" id="PS50930">
    <property type="entry name" value="HTH_LYTTR"/>
    <property type="match status" value="1"/>
</dbReference>
<keyword evidence="1" id="KW-0597">Phosphoprotein</keyword>
<comment type="caution">
    <text evidence="4">The sequence shown here is derived from an EMBL/GenBank/DDBJ whole genome shotgun (WGS) entry which is preliminary data.</text>
</comment>
<evidence type="ECO:0000259" key="2">
    <source>
        <dbReference type="PROSITE" id="PS50110"/>
    </source>
</evidence>
<dbReference type="PANTHER" id="PTHR37299:SF1">
    <property type="entry name" value="STAGE 0 SPORULATION PROTEIN A HOMOLOG"/>
    <property type="match status" value="1"/>
</dbReference>
<proteinExistence type="predicted"/>
<dbReference type="SMART" id="SM00448">
    <property type="entry name" value="REC"/>
    <property type="match status" value="1"/>
</dbReference>
<dbReference type="Pfam" id="PF04397">
    <property type="entry name" value="LytTR"/>
    <property type="match status" value="1"/>
</dbReference>
<dbReference type="PANTHER" id="PTHR37299">
    <property type="entry name" value="TRANSCRIPTIONAL REGULATOR-RELATED"/>
    <property type="match status" value="1"/>
</dbReference>
<dbReference type="eggNOG" id="COG3279">
    <property type="taxonomic scope" value="Bacteria"/>
</dbReference>
<dbReference type="InterPro" id="IPR046947">
    <property type="entry name" value="LytR-like"/>
</dbReference>
<dbReference type="Pfam" id="PF00072">
    <property type="entry name" value="Response_reg"/>
    <property type="match status" value="1"/>
</dbReference>
<dbReference type="SUPFAM" id="SSF52172">
    <property type="entry name" value="CheY-like"/>
    <property type="match status" value="1"/>
</dbReference>
<feature type="domain" description="HTH LytTR-type" evidence="3">
    <location>
        <begin position="140"/>
        <end position="239"/>
    </location>
</feature>
<evidence type="ECO:0000313" key="4">
    <source>
        <dbReference type="EMBL" id="KGO94164.1"/>
    </source>
</evidence>
<feature type="domain" description="Response regulatory" evidence="2">
    <location>
        <begin position="4"/>
        <end position="115"/>
    </location>
</feature>
<name>A0A0A2MPF9_9FLAO</name>
<keyword evidence="5" id="KW-1185">Reference proteome</keyword>
<dbReference type="Gene3D" id="2.40.50.1020">
    <property type="entry name" value="LytTr DNA-binding domain"/>
    <property type="match status" value="1"/>
</dbReference>
<dbReference type="OrthoDB" id="2168082at2"/>
<dbReference type="EMBL" id="JRLY01000002">
    <property type="protein sequence ID" value="KGO94164.1"/>
    <property type="molecule type" value="Genomic_DNA"/>
</dbReference>
<dbReference type="InterPro" id="IPR001789">
    <property type="entry name" value="Sig_transdc_resp-reg_receiver"/>
</dbReference>
<gene>
    <name evidence="4" type="ORF">Q766_04330</name>
</gene>
<dbReference type="PROSITE" id="PS50110">
    <property type="entry name" value="RESPONSE_REGULATORY"/>
    <property type="match status" value="1"/>
</dbReference>
<dbReference type="InterPro" id="IPR011006">
    <property type="entry name" value="CheY-like_superfamily"/>
</dbReference>
<sequence length="239" mass="27733">MKLKTVIIDDEPLAVDIIKNYCDTVAHIEVLQCFTNPVEAMNFINANSVDLIFLDIEMPLLSGLEFIDTLKYKPQFIFTTAYPQFAINGFEMEAVDYLIKPISYIRFLKSVNKVKLPESDKPTVIQQQTVVTTTTEDNFLFVKSDSENLKIFITDIKFIEGLKDYLKINLTNGKHVLTLSNFKNLMERLPEKTFIRVHNSYIVNLNYVNSVQRNRVVIDATRIPISESYKKQFFERIKI</sequence>
<dbReference type="Proteomes" id="UP000030111">
    <property type="component" value="Unassembled WGS sequence"/>
</dbReference>
<evidence type="ECO:0000313" key="5">
    <source>
        <dbReference type="Proteomes" id="UP000030111"/>
    </source>
</evidence>
<dbReference type="AlphaFoldDB" id="A0A0A2MPF9"/>